<evidence type="ECO:0000256" key="1">
    <source>
        <dbReference type="ARBA" id="ARBA00004141"/>
    </source>
</evidence>
<dbReference type="InterPro" id="IPR035906">
    <property type="entry name" value="MetI-like_sf"/>
</dbReference>
<reference evidence="7 8" key="1">
    <citation type="journal article" date="2014" name="BMC Vet. Res.">
        <title>First report of Corynebacterium pseudotuberculosis from caseous lymphadenitis lesions in Black Alentejano pig (Sus scrofa domesticus).</title>
        <authorList>
            <person name="Oliveira M."/>
            <person name="Barroco C."/>
            <person name="Mottola C."/>
            <person name="Santos R."/>
            <person name="Lemsaddek A."/>
            <person name="Tavares L."/>
            <person name="Semedo-Lemsaddek T."/>
        </authorList>
    </citation>
    <scope>NUCLEOTIDE SEQUENCE [LARGE SCALE GENOMIC DNA]</scope>
    <source>
        <strain evidence="7 8">PO100/5</strain>
    </source>
</reference>
<dbReference type="AlphaFoldDB" id="A0A7Y4P9W3"/>
<feature type="transmembrane region" description="Helical" evidence="6">
    <location>
        <begin position="31"/>
        <end position="53"/>
    </location>
</feature>
<comment type="subcellular location">
    <subcellularLocation>
        <location evidence="6">Cell membrane</location>
        <topology evidence="6">Multi-pass membrane protein</topology>
    </subcellularLocation>
    <subcellularLocation>
        <location evidence="1">Membrane</location>
        <topology evidence="1">Multi-pass membrane protein</topology>
    </subcellularLocation>
</comment>
<evidence type="ECO:0000256" key="4">
    <source>
        <dbReference type="ARBA" id="ARBA00022989"/>
    </source>
</evidence>
<dbReference type="PANTHER" id="PTHR30177">
    <property type="entry name" value="GLYCINE BETAINE/L-PROLINE TRANSPORT SYSTEM PERMEASE PROTEIN PROW"/>
    <property type="match status" value="1"/>
</dbReference>
<feature type="transmembrane region" description="Helical" evidence="6">
    <location>
        <begin position="60"/>
        <end position="87"/>
    </location>
</feature>
<dbReference type="GO" id="GO:0005886">
    <property type="term" value="C:plasma membrane"/>
    <property type="evidence" value="ECO:0007669"/>
    <property type="project" value="UniProtKB-SubCell"/>
</dbReference>
<dbReference type="KEGG" id="csil:CBE74_00395"/>
<gene>
    <name evidence="7" type="ORF">CBE74_00395</name>
</gene>
<dbReference type="CDD" id="cd06261">
    <property type="entry name" value="TM_PBP2"/>
    <property type="match status" value="1"/>
</dbReference>
<evidence type="ECO:0000256" key="6">
    <source>
        <dbReference type="RuleBase" id="RU363032"/>
    </source>
</evidence>
<comment type="similarity">
    <text evidence="6">Belongs to the binding-protein-dependent transport system permease family.</text>
</comment>
<reference evidence="7 8" key="2">
    <citation type="journal article" date="2020" name="Antonie Van Leeuwenhoek">
        <title>Phylogenomic characterisation of a novel corynebacterial species pathogenic to animals.</title>
        <authorList>
            <person name="Moller J."/>
            <person name="Musella L."/>
            <person name="Melnikov V."/>
            <person name="Geissdorfer W."/>
            <person name="Burkovski A."/>
            <person name="Sangal V."/>
        </authorList>
    </citation>
    <scope>NUCLEOTIDE SEQUENCE [LARGE SCALE GENOMIC DNA]</scope>
    <source>
        <strain evidence="7 8">PO100/5</strain>
    </source>
</reference>
<keyword evidence="2 6" id="KW-0813">Transport</keyword>
<dbReference type="InterPro" id="IPR000515">
    <property type="entry name" value="MetI-like"/>
</dbReference>
<feature type="transmembrane region" description="Helical" evidence="6">
    <location>
        <begin position="185"/>
        <end position="202"/>
    </location>
</feature>
<evidence type="ECO:0000256" key="2">
    <source>
        <dbReference type="ARBA" id="ARBA00022448"/>
    </source>
</evidence>
<keyword evidence="5 6" id="KW-0472">Membrane</keyword>
<reference evidence="7 8" key="3">
    <citation type="journal article" date="2020" name="Int. J. Syst. Evol. Microbiol.">
        <title>Corynebacterium silvaticum sp. nov., a unique group of NTTB corynebacteria in wild boar and roe deer.</title>
        <authorList>
            <person name="Dangel A."/>
            <person name="Berger A."/>
            <person name="Rau J."/>
            <person name="Eisenberg T."/>
            <person name="Kampfer P."/>
            <person name="Margos G."/>
            <person name="Contzen M."/>
            <person name="Busse H.J."/>
            <person name="Konrad R."/>
            <person name="Peters M."/>
            <person name="Sting R."/>
            <person name="Sing A."/>
        </authorList>
    </citation>
    <scope>NUCLEOTIDE SEQUENCE [LARGE SCALE GENOMIC DNA]</scope>
    <source>
        <strain evidence="7 8">PO100/5</strain>
    </source>
</reference>
<dbReference type="PROSITE" id="PS50928">
    <property type="entry name" value="ABC_TM1"/>
    <property type="match status" value="1"/>
</dbReference>
<keyword evidence="4 6" id="KW-1133">Transmembrane helix</keyword>
<keyword evidence="3 6" id="KW-0812">Transmembrane</keyword>
<dbReference type="GO" id="GO:0055085">
    <property type="term" value="P:transmembrane transport"/>
    <property type="evidence" value="ECO:0007669"/>
    <property type="project" value="InterPro"/>
</dbReference>
<dbReference type="EMBL" id="CP021417">
    <property type="protein sequence ID" value="ARU45225.1"/>
    <property type="molecule type" value="Genomic_DNA"/>
</dbReference>
<proteinExistence type="inferred from homology"/>
<organism evidence="7 8">
    <name type="scientific">Corynebacterium silvaticum</name>
    <dbReference type="NCBI Taxonomy" id="2320431"/>
    <lineage>
        <taxon>Bacteria</taxon>
        <taxon>Bacillati</taxon>
        <taxon>Actinomycetota</taxon>
        <taxon>Actinomycetes</taxon>
        <taxon>Mycobacteriales</taxon>
        <taxon>Corynebacteriaceae</taxon>
        <taxon>Corynebacterium</taxon>
    </lineage>
</organism>
<reference evidence="7 8" key="4">
    <citation type="journal article" date="2020" name="PLoS ONE">
        <title>Taxonomic classification of strain PO100/5 shows a broader geographic distribution and genetic markers of the recently described Corynebacterium silvaticum.</title>
        <authorList>
            <person name="Viana M.V.C."/>
            <person name="Profeta R."/>
            <person name="da Silva A.L."/>
            <person name="Hurtado R."/>
            <person name="Cerqueira J.C."/>
            <person name="Ribeiro B.F.S."/>
            <person name="Almeida M.O."/>
            <person name="Morais-Rodrigues F."/>
            <person name="Soares S.C."/>
            <person name="Oliveira M."/>
            <person name="Tavares L."/>
            <person name="Figueiredo H."/>
            <person name="Wattam A.R."/>
            <person name="Barh D."/>
            <person name="Ghosh P."/>
            <person name="Silva A."/>
            <person name="Azevedo V."/>
        </authorList>
    </citation>
    <scope>NUCLEOTIDE SEQUENCE [LARGE SCALE GENOMIC DNA]</scope>
    <source>
        <strain evidence="7 8">PO100/5</strain>
    </source>
</reference>
<protein>
    <submittedName>
        <fullName evidence="7">ABC transporter permease subunit</fullName>
    </submittedName>
</protein>
<evidence type="ECO:0000313" key="8">
    <source>
        <dbReference type="Proteomes" id="UP000195652"/>
    </source>
</evidence>
<dbReference type="RefSeq" id="WP_087453116.1">
    <property type="nucleotide sequence ID" value="NZ_CP021417.2"/>
</dbReference>
<keyword evidence="8" id="KW-1185">Reference proteome</keyword>
<dbReference type="PANTHER" id="PTHR30177:SF33">
    <property type="entry name" value="POSSIBLE OSMOPROTECTANT (GLYCINE BETAINE_CARNITINE_CHOLINE_L-PROLINE) TRANSPORT INTEGRAL MEMBRANE PROTEIN ABC TRANSPORTER PROZ"/>
    <property type="match status" value="1"/>
</dbReference>
<sequence length="220" mass="22379">MSWFSDLFALLTIASQWWGPTGYLARIGEHAGISLASVAIAAAFAIPAGVAIGHTGRGSAVIGAVSGAARALPTLGLLTIFGLALGIGLSAPLIALVILAIPSLLAGAYAGVASVDRDTVDAARAMGYTEWQIIKNVELPLGASVLVGGIRSATLQVTATATLAAYTSDIGLGRFIFHGLKARDYIEMLAGSVLVILLALVLDQILSTVQRTTGAHSATS</sequence>
<dbReference type="Pfam" id="PF00528">
    <property type="entry name" value="BPD_transp_1"/>
    <property type="match status" value="1"/>
</dbReference>
<dbReference type="GeneID" id="75006762"/>
<evidence type="ECO:0000256" key="5">
    <source>
        <dbReference type="ARBA" id="ARBA00023136"/>
    </source>
</evidence>
<dbReference type="Proteomes" id="UP000195652">
    <property type="component" value="Chromosome"/>
</dbReference>
<dbReference type="SUPFAM" id="SSF161098">
    <property type="entry name" value="MetI-like"/>
    <property type="match status" value="1"/>
</dbReference>
<evidence type="ECO:0000313" key="7">
    <source>
        <dbReference type="EMBL" id="ARU45225.1"/>
    </source>
</evidence>
<feature type="transmembrane region" description="Helical" evidence="6">
    <location>
        <begin position="93"/>
        <end position="115"/>
    </location>
</feature>
<dbReference type="Gene3D" id="1.10.3720.10">
    <property type="entry name" value="MetI-like"/>
    <property type="match status" value="1"/>
</dbReference>
<name>A0A7Y4P9W3_9CORY</name>
<accession>A0A7Y4P9W3</accession>
<dbReference type="GO" id="GO:0031460">
    <property type="term" value="P:glycine betaine transport"/>
    <property type="evidence" value="ECO:0007669"/>
    <property type="project" value="TreeGrafter"/>
</dbReference>
<dbReference type="InterPro" id="IPR051204">
    <property type="entry name" value="ABC_transp_perm/SBD"/>
</dbReference>
<evidence type="ECO:0000256" key="3">
    <source>
        <dbReference type="ARBA" id="ARBA00022692"/>
    </source>
</evidence>